<evidence type="ECO:0000256" key="2">
    <source>
        <dbReference type="SAM" id="Phobius"/>
    </source>
</evidence>
<evidence type="ECO:0000259" key="3">
    <source>
        <dbReference type="PROSITE" id="PS50076"/>
    </source>
</evidence>
<evidence type="ECO:0000313" key="4">
    <source>
        <dbReference type="EMBL" id="KAK7446390.1"/>
    </source>
</evidence>
<keyword evidence="2" id="KW-0812">Transmembrane</keyword>
<dbReference type="PRINTS" id="PR00625">
    <property type="entry name" value="JDOMAIN"/>
</dbReference>
<sequence>MPNRLWVQVRLFSAASTSSNPFPFPSHPRPTPHEIFHLPYTASQQDIKARYYELVRNYHPDSPSCRLLPSSECHARFQAITAAYDALRRGRSTVGVGSHMFDEYATEIARRKHMYYKHQFRRQQAEARAKANSSTFYAGSGSNTDEKIDKLRWKDQLILVLGVLSLCVGIAPGIFMYPIHRKRHEDAVLNLSQARSEAREVGEQRRIGVSNRAKDIRLEAAQSASNPQLQQSTSKGPD</sequence>
<evidence type="ECO:0000313" key="5">
    <source>
        <dbReference type="Proteomes" id="UP001498398"/>
    </source>
</evidence>
<dbReference type="SMART" id="SM00271">
    <property type="entry name" value="DnaJ"/>
    <property type="match status" value="1"/>
</dbReference>
<dbReference type="CDD" id="cd06257">
    <property type="entry name" value="DnaJ"/>
    <property type="match status" value="1"/>
</dbReference>
<dbReference type="InterPro" id="IPR001623">
    <property type="entry name" value="DnaJ_domain"/>
</dbReference>
<dbReference type="SUPFAM" id="SSF46565">
    <property type="entry name" value="Chaperone J-domain"/>
    <property type="match status" value="1"/>
</dbReference>
<feature type="transmembrane region" description="Helical" evidence="2">
    <location>
        <begin position="157"/>
        <end position="179"/>
    </location>
</feature>
<accession>A0ABR1J339</accession>
<reference evidence="4 5" key="1">
    <citation type="submission" date="2024-01" db="EMBL/GenBank/DDBJ databases">
        <title>A draft genome for the cacao thread blight pathogen Marasmiellus scandens.</title>
        <authorList>
            <person name="Baruah I.K."/>
            <person name="Leung J."/>
            <person name="Bukari Y."/>
            <person name="Amoako-Attah I."/>
            <person name="Meinhardt L.W."/>
            <person name="Bailey B.A."/>
            <person name="Cohen S.P."/>
        </authorList>
    </citation>
    <scope>NUCLEOTIDE SEQUENCE [LARGE SCALE GENOMIC DNA]</scope>
    <source>
        <strain evidence="4 5">GH-19</strain>
    </source>
</reference>
<keyword evidence="5" id="KW-1185">Reference proteome</keyword>
<keyword evidence="2" id="KW-0472">Membrane</keyword>
<keyword evidence="2" id="KW-1133">Transmembrane helix</keyword>
<protein>
    <recommendedName>
        <fullName evidence="3">J domain-containing protein</fullName>
    </recommendedName>
</protein>
<dbReference type="Pfam" id="PF00226">
    <property type="entry name" value="DnaJ"/>
    <property type="match status" value="1"/>
</dbReference>
<gene>
    <name evidence="4" type="ORF">VKT23_014595</name>
</gene>
<proteinExistence type="predicted"/>
<feature type="domain" description="J" evidence="3">
    <location>
        <begin position="31"/>
        <end position="105"/>
    </location>
</feature>
<comment type="caution">
    <text evidence="4">The sequence shown here is derived from an EMBL/GenBank/DDBJ whole genome shotgun (WGS) entry which is preliminary data.</text>
</comment>
<dbReference type="EMBL" id="JBANRG010000044">
    <property type="protein sequence ID" value="KAK7446390.1"/>
    <property type="molecule type" value="Genomic_DNA"/>
</dbReference>
<dbReference type="Proteomes" id="UP001498398">
    <property type="component" value="Unassembled WGS sequence"/>
</dbReference>
<dbReference type="Gene3D" id="1.10.287.110">
    <property type="entry name" value="DnaJ domain"/>
    <property type="match status" value="1"/>
</dbReference>
<name>A0ABR1J339_9AGAR</name>
<organism evidence="4 5">
    <name type="scientific">Marasmiellus scandens</name>
    <dbReference type="NCBI Taxonomy" id="2682957"/>
    <lineage>
        <taxon>Eukaryota</taxon>
        <taxon>Fungi</taxon>
        <taxon>Dikarya</taxon>
        <taxon>Basidiomycota</taxon>
        <taxon>Agaricomycotina</taxon>
        <taxon>Agaricomycetes</taxon>
        <taxon>Agaricomycetidae</taxon>
        <taxon>Agaricales</taxon>
        <taxon>Marasmiineae</taxon>
        <taxon>Omphalotaceae</taxon>
        <taxon>Marasmiellus</taxon>
    </lineage>
</organism>
<evidence type="ECO:0000256" key="1">
    <source>
        <dbReference type="SAM" id="MobiDB-lite"/>
    </source>
</evidence>
<feature type="region of interest" description="Disordered" evidence="1">
    <location>
        <begin position="219"/>
        <end position="238"/>
    </location>
</feature>
<dbReference type="InterPro" id="IPR036869">
    <property type="entry name" value="J_dom_sf"/>
</dbReference>
<dbReference type="PROSITE" id="PS50076">
    <property type="entry name" value="DNAJ_2"/>
    <property type="match status" value="1"/>
</dbReference>
<feature type="compositionally biased region" description="Polar residues" evidence="1">
    <location>
        <begin position="222"/>
        <end position="238"/>
    </location>
</feature>